<keyword evidence="1" id="KW-0560">Oxidoreductase</keyword>
<feature type="region of interest" description="Disordered" evidence="2">
    <location>
        <begin position="1"/>
        <end position="31"/>
    </location>
</feature>
<dbReference type="GO" id="GO:0016491">
    <property type="term" value="F:oxidoreductase activity"/>
    <property type="evidence" value="ECO:0007669"/>
    <property type="project" value="UniProtKB-KW"/>
</dbReference>
<dbReference type="AlphaFoldDB" id="A0A657LV22"/>
<dbReference type="InterPro" id="IPR036188">
    <property type="entry name" value="FAD/NAD-bd_sf"/>
</dbReference>
<dbReference type="Gene3D" id="3.30.9.10">
    <property type="entry name" value="D-Amino Acid Oxidase, subunit A, domain 2"/>
    <property type="match status" value="1"/>
</dbReference>
<evidence type="ECO:0000259" key="3">
    <source>
        <dbReference type="Pfam" id="PF01266"/>
    </source>
</evidence>
<dbReference type="PANTHER" id="PTHR13847">
    <property type="entry name" value="SARCOSINE DEHYDROGENASE-RELATED"/>
    <property type="match status" value="1"/>
</dbReference>
<keyword evidence="5" id="KW-1185">Reference proteome</keyword>
<comment type="caution">
    <text evidence="4">The sequence shown here is derived from an EMBL/GenBank/DDBJ whole genome shotgun (WGS) entry which is preliminary data.</text>
</comment>
<evidence type="ECO:0000313" key="4">
    <source>
        <dbReference type="EMBL" id="OJF99068.1"/>
    </source>
</evidence>
<evidence type="ECO:0000256" key="1">
    <source>
        <dbReference type="ARBA" id="ARBA00023002"/>
    </source>
</evidence>
<proteinExistence type="predicted"/>
<feature type="domain" description="FAD dependent oxidoreductase" evidence="3">
    <location>
        <begin position="41"/>
        <end position="394"/>
    </location>
</feature>
<dbReference type="SUPFAM" id="SSF51905">
    <property type="entry name" value="FAD/NAD(P)-binding domain"/>
    <property type="match status" value="1"/>
</dbReference>
<dbReference type="GO" id="GO:0005737">
    <property type="term" value="C:cytoplasm"/>
    <property type="evidence" value="ECO:0007669"/>
    <property type="project" value="TreeGrafter"/>
</dbReference>
<dbReference type="Pfam" id="PF01266">
    <property type="entry name" value="DAO"/>
    <property type="match status" value="1"/>
</dbReference>
<gene>
    <name evidence="4" type="ORF">AX760_13895</name>
</gene>
<dbReference type="InterPro" id="IPR006076">
    <property type="entry name" value="FAD-dep_OxRdtase"/>
</dbReference>
<sequence>MSSALDPDLTGQNDLRGGTSPWGGSTLRPRGAPLTQSIKADVLVVGGGITGSLAAQHLSALGLDVCIIDREQPGLGSTNASTAMLQWEIDCPLAELTGFYGFDQAASIYRRSLGAVQGLSGLVQSLQIPCLYRPRSTLYIASAEGSSTELLAEHALRQRAGLPGQFLEHRDLLANFGLDRAAAILSPGSADADPLLLSWGLLRAAVGQGARLFDAMATEYHSSSNAVVVETDGPFVIEARHVILATGYVMPDFVGSALHSTASSWAIATVPQEDRNLWPGRELIWEASESYLYARTTQDGRIIIGGGDDETVDPDERDAKSGAKEAFLIESLGRLWPAADPTIAYSWSGAFGETDDGLPLIGPVPGHPRLLAAYGYGGNGITFSFMASRILAALCGGQRESWFDAFALDRPSPLG</sequence>
<dbReference type="PANTHER" id="PTHR13847:SF201">
    <property type="entry name" value="PUTATIBE OXIDOREDUCTASE"/>
    <property type="match status" value="1"/>
</dbReference>
<dbReference type="OrthoDB" id="311718at2"/>
<evidence type="ECO:0000256" key="2">
    <source>
        <dbReference type="SAM" id="MobiDB-lite"/>
    </source>
</evidence>
<keyword evidence="4" id="KW-0808">Transferase</keyword>
<dbReference type="EMBL" id="LSRP01000073">
    <property type="protein sequence ID" value="OJF99068.1"/>
    <property type="molecule type" value="Genomic_DNA"/>
</dbReference>
<evidence type="ECO:0000313" key="5">
    <source>
        <dbReference type="Proteomes" id="UP000182661"/>
    </source>
</evidence>
<dbReference type="Gene3D" id="3.50.50.60">
    <property type="entry name" value="FAD/NAD(P)-binding domain"/>
    <property type="match status" value="1"/>
</dbReference>
<reference evidence="4 5" key="1">
    <citation type="submission" date="2016-02" db="EMBL/GenBank/DDBJ databases">
        <title>Genome sequencing of a beta-galactosidase producing bacteria Rhizobium sp. 59.</title>
        <authorList>
            <person name="Wang D."/>
            <person name="Kot W."/>
            <person name="Qin Y."/>
            <person name="Hansen L."/>
            <person name="Naqvi K."/>
            <person name="Rensing C."/>
        </authorList>
    </citation>
    <scope>NUCLEOTIDE SEQUENCE [LARGE SCALE GENOMIC DNA]</scope>
    <source>
        <strain evidence="4 5">59</strain>
    </source>
</reference>
<accession>A0A657LV22</accession>
<dbReference type="RefSeq" id="WP_071832312.1">
    <property type="nucleotide sequence ID" value="NZ_LSRP01000073.1"/>
</dbReference>
<dbReference type="PRINTS" id="PR00420">
    <property type="entry name" value="RNGMNOXGNASE"/>
</dbReference>
<organism evidence="4 5">
    <name type="scientific">Pararhizobium antarcticum</name>
    <dbReference type="NCBI Taxonomy" id="1798805"/>
    <lineage>
        <taxon>Bacteria</taxon>
        <taxon>Pseudomonadati</taxon>
        <taxon>Pseudomonadota</taxon>
        <taxon>Alphaproteobacteria</taxon>
        <taxon>Hyphomicrobiales</taxon>
        <taxon>Rhizobiaceae</taxon>
        <taxon>Rhizobium/Agrobacterium group</taxon>
        <taxon>Pararhizobium</taxon>
    </lineage>
</organism>
<dbReference type="Proteomes" id="UP000182661">
    <property type="component" value="Unassembled WGS sequence"/>
</dbReference>
<dbReference type="GO" id="GO:0016740">
    <property type="term" value="F:transferase activity"/>
    <property type="evidence" value="ECO:0007669"/>
    <property type="project" value="UniProtKB-KW"/>
</dbReference>
<name>A0A657LV22_9HYPH</name>
<protein>
    <submittedName>
        <fullName evidence="4">N-acetylglucosamine-1-phosphate uridyltransferase</fullName>
    </submittedName>
</protein>